<gene>
    <name evidence="1" type="ORF">ESCO_005579</name>
</gene>
<protein>
    <submittedName>
        <fullName evidence="1">Uncharacterized protein</fullName>
    </submittedName>
</protein>
<dbReference type="AlphaFoldDB" id="A0A0M8MV56"/>
<accession>A0A0M8MV56</accession>
<keyword evidence="2" id="KW-1185">Reference proteome</keyword>
<organism evidence="1 2">
    <name type="scientific">Escovopsis weberi</name>
    <dbReference type="NCBI Taxonomy" id="150374"/>
    <lineage>
        <taxon>Eukaryota</taxon>
        <taxon>Fungi</taxon>
        <taxon>Dikarya</taxon>
        <taxon>Ascomycota</taxon>
        <taxon>Pezizomycotina</taxon>
        <taxon>Sordariomycetes</taxon>
        <taxon>Hypocreomycetidae</taxon>
        <taxon>Hypocreales</taxon>
        <taxon>Hypocreaceae</taxon>
        <taxon>Escovopsis</taxon>
    </lineage>
</organism>
<dbReference type="EMBL" id="LGSR01000019">
    <property type="protein sequence ID" value="KOS20036.1"/>
    <property type="molecule type" value="Genomic_DNA"/>
</dbReference>
<comment type="caution">
    <text evidence="1">The sequence shown here is derived from an EMBL/GenBank/DDBJ whole genome shotgun (WGS) entry which is preliminary data.</text>
</comment>
<evidence type="ECO:0000313" key="2">
    <source>
        <dbReference type="Proteomes" id="UP000053831"/>
    </source>
</evidence>
<sequence>MIKSGYLRTIDCRVSVLVADEIDMIEQVVLLLVGQDVEEVLNDEPSITVFTHGKEDAESLYSPRDVNWLVLTSLQDPISAFDDDVAVLSLHVPEPRGYMRCIIVVIIII</sequence>
<reference evidence="1 2" key="1">
    <citation type="submission" date="2015-07" db="EMBL/GenBank/DDBJ databases">
        <title>The genome of the fungus Escovopsis weberi, a specialized disease agent of ant agriculture.</title>
        <authorList>
            <person name="de Man T.J."/>
            <person name="Stajich J.E."/>
            <person name="Kubicek C.P."/>
            <person name="Chenthamara K."/>
            <person name="Atanasova L."/>
            <person name="Druzhinina I.S."/>
            <person name="Birnbaum S."/>
            <person name="Barribeau S.M."/>
            <person name="Teiling C."/>
            <person name="Suen G."/>
            <person name="Currie C."/>
            <person name="Gerardo N.M."/>
        </authorList>
    </citation>
    <scope>NUCLEOTIDE SEQUENCE [LARGE SCALE GENOMIC DNA]</scope>
</reference>
<dbReference type="Proteomes" id="UP000053831">
    <property type="component" value="Unassembled WGS sequence"/>
</dbReference>
<name>A0A0M8MV56_ESCWE</name>
<proteinExistence type="predicted"/>
<evidence type="ECO:0000313" key="1">
    <source>
        <dbReference type="EMBL" id="KOS20036.1"/>
    </source>
</evidence>